<proteinExistence type="predicted"/>
<evidence type="ECO:0000313" key="1">
    <source>
        <dbReference type="EMBL" id="MDN4121752.1"/>
    </source>
</evidence>
<dbReference type="InterPro" id="IPR058601">
    <property type="entry name" value="Phage_phiTE_015-like"/>
</dbReference>
<evidence type="ECO:0000313" key="2">
    <source>
        <dbReference type="Proteomes" id="UP001168613"/>
    </source>
</evidence>
<dbReference type="EMBL" id="JAJHNU010000003">
    <property type="protein sequence ID" value="MDN4121752.1"/>
    <property type="molecule type" value="Genomic_DNA"/>
</dbReference>
<dbReference type="Pfam" id="PF26207">
    <property type="entry name" value="Phage_phiTE_015"/>
    <property type="match status" value="1"/>
</dbReference>
<reference evidence="1" key="1">
    <citation type="submission" date="2021-11" db="EMBL/GenBank/DDBJ databases">
        <title>Draft genome sequence of Alcaligenes endophyticus type strain CCUG 75668T.</title>
        <authorList>
            <person name="Salva-Serra F."/>
            <person name="Duran R.E."/>
            <person name="Seeger M."/>
            <person name="Moore E.R.B."/>
            <person name="Jaen-Luchoro D."/>
        </authorList>
    </citation>
    <scope>NUCLEOTIDE SEQUENCE</scope>
    <source>
        <strain evidence="1">CCUG 75668</strain>
    </source>
</reference>
<comment type="caution">
    <text evidence="1">The sequence shown here is derived from an EMBL/GenBank/DDBJ whole genome shotgun (WGS) entry which is preliminary data.</text>
</comment>
<gene>
    <name evidence="1" type="ORF">LMS43_10665</name>
</gene>
<protein>
    <submittedName>
        <fullName evidence="1">Uncharacterized protein</fullName>
    </submittedName>
</protein>
<sequence>MTNCTCPSGDGSLRWPCPAHPPLLDPIDEILQALDLARGQIDGAEIAPAFYNFDYLTGIMQMARELKQPTEVIAEPVATVGSCYQLLWAGGSPIASLVKRHNLKPGSELYAAPVAAQVQPCQHRFMWFGDQKKQRCADCCIIEPDDQAQQDAASIHLQDLKNAVTQNTELRQQLNLMEEHARGKCWRWQGDGTDDLSTMGNRMGVLIYACDLRALLAAQQSVSGADGLDERSAFEEWAAGIEIYVGRYKKTGEYVSGEAELAYNAWKARAALVEGKAQCRCIRYGKGNPHWPCKLHPERQPASSDHIAGAGNMINQDASKADTARKEQSCE</sequence>
<dbReference type="RefSeq" id="WP_266123238.1">
    <property type="nucleotide sequence ID" value="NZ_JAJHNU010000003.1"/>
</dbReference>
<dbReference type="Proteomes" id="UP001168613">
    <property type="component" value="Unassembled WGS sequence"/>
</dbReference>
<organism evidence="1 2">
    <name type="scientific">Alcaligenes endophyticus</name>
    <dbReference type="NCBI Taxonomy" id="1929088"/>
    <lineage>
        <taxon>Bacteria</taxon>
        <taxon>Pseudomonadati</taxon>
        <taxon>Pseudomonadota</taxon>
        <taxon>Betaproteobacteria</taxon>
        <taxon>Burkholderiales</taxon>
        <taxon>Alcaligenaceae</taxon>
        <taxon>Alcaligenes</taxon>
    </lineage>
</organism>
<accession>A0ABT8EKC7</accession>
<keyword evidence="2" id="KW-1185">Reference proteome</keyword>
<name>A0ABT8EKC7_9BURK</name>